<feature type="compositionally biased region" description="Basic and acidic residues" evidence="1">
    <location>
        <begin position="17"/>
        <end position="30"/>
    </location>
</feature>
<dbReference type="InterPro" id="IPR012337">
    <property type="entry name" value="RNaseH-like_sf"/>
</dbReference>
<feature type="compositionally biased region" description="Acidic residues" evidence="1">
    <location>
        <begin position="1"/>
        <end position="15"/>
    </location>
</feature>
<keyword evidence="4" id="KW-1185">Reference proteome</keyword>
<feature type="non-terminal residue" evidence="3">
    <location>
        <position position="234"/>
    </location>
</feature>
<dbReference type="InterPro" id="IPR036397">
    <property type="entry name" value="RNaseH_sf"/>
</dbReference>
<organism evidence="3 4">
    <name type="scientific">Phytophthora megakarya</name>
    <dbReference type="NCBI Taxonomy" id="4795"/>
    <lineage>
        <taxon>Eukaryota</taxon>
        <taxon>Sar</taxon>
        <taxon>Stramenopiles</taxon>
        <taxon>Oomycota</taxon>
        <taxon>Peronosporomycetes</taxon>
        <taxon>Peronosporales</taxon>
        <taxon>Peronosporaceae</taxon>
        <taxon>Phytophthora</taxon>
    </lineage>
</organism>
<evidence type="ECO:0000259" key="2">
    <source>
        <dbReference type="Pfam" id="PF17921"/>
    </source>
</evidence>
<evidence type="ECO:0000313" key="4">
    <source>
        <dbReference type="Proteomes" id="UP000198211"/>
    </source>
</evidence>
<dbReference type="OrthoDB" id="124182at2759"/>
<dbReference type="GO" id="GO:0003676">
    <property type="term" value="F:nucleic acid binding"/>
    <property type="evidence" value="ECO:0007669"/>
    <property type="project" value="InterPro"/>
</dbReference>
<feature type="domain" description="Integrase zinc-binding" evidence="2">
    <location>
        <begin position="118"/>
        <end position="171"/>
    </location>
</feature>
<feature type="region of interest" description="Disordered" evidence="1">
    <location>
        <begin position="1"/>
        <end position="42"/>
    </location>
</feature>
<dbReference type="Gene3D" id="1.10.340.70">
    <property type="match status" value="1"/>
</dbReference>
<protein>
    <recommendedName>
        <fullName evidence="2">Integrase zinc-binding domain-containing protein</fullName>
    </recommendedName>
</protein>
<dbReference type="AlphaFoldDB" id="A0A225UPQ3"/>
<dbReference type="STRING" id="4795.A0A225UPQ3"/>
<comment type="caution">
    <text evidence="3">The sequence shown here is derived from an EMBL/GenBank/DDBJ whole genome shotgun (WGS) entry which is preliminary data.</text>
</comment>
<dbReference type="PANTHER" id="PTHR47266">
    <property type="entry name" value="ENDONUCLEASE-RELATED"/>
    <property type="match status" value="1"/>
</dbReference>
<dbReference type="EMBL" id="NBNE01013463">
    <property type="protein sequence ID" value="OWY95072.1"/>
    <property type="molecule type" value="Genomic_DNA"/>
</dbReference>
<name>A0A225UPQ3_9STRA</name>
<reference evidence="4" key="1">
    <citation type="submission" date="2017-03" db="EMBL/GenBank/DDBJ databases">
        <title>Phytopthora megakarya and P. palmivora, two closely related causual agents of cacao black pod achieved similar genome size and gene model numbers by different mechanisms.</title>
        <authorList>
            <person name="Ali S."/>
            <person name="Shao J."/>
            <person name="Larry D.J."/>
            <person name="Kronmiller B."/>
            <person name="Shen D."/>
            <person name="Strem M.D."/>
            <person name="Melnick R.L."/>
            <person name="Guiltinan M.J."/>
            <person name="Tyler B.M."/>
            <person name="Meinhardt L.W."/>
            <person name="Bailey B.A."/>
        </authorList>
    </citation>
    <scope>NUCLEOTIDE SEQUENCE [LARGE SCALE GENOMIC DNA]</scope>
    <source>
        <strain evidence="4">zdho120</strain>
    </source>
</reference>
<evidence type="ECO:0000313" key="3">
    <source>
        <dbReference type="EMBL" id="OWY95072.1"/>
    </source>
</evidence>
<feature type="compositionally biased region" description="Acidic residues" evidence="1">
    <location>
        <begin position="31"/>
        <end position="40"/>
    </location>
</feature>
<proteinExistence type="predicted"/>
<dbReference type="Gene3D" id="3.30.420.10">
    <property type="entry name" value="Ribonuclease H-like superfamily/Ribonuclease H"/>
    <property type="match status" value="1"/>
</dbReference>
<dbReference type="Pfam" id="PF17921">
    <property type="entry name" value="Integrase_H2C2"/>
    <property type="match status" value="1"/>
</dbReference>
<dbReference type="InterPro" id="IPR041588">
    <property type="entry name" value="Integrase_H2C2"/>
</dbReference>
<dbReference type="InterPro" id="IPR052160">
    <property type="entry name" value="Gypsy_RT_Integrase-like"/>
</dbReference>
<evidence type="ECO:0000256" key="1">
    <source>
        <dbReference type="SAM" id="MobiDB-lite"/>
    </source>
</evidence>
<gene>
    <name evidence="3" type="ORF">PHMEG_00035026</name>
</gene>
<dbReference type="SUPFAM" id="SSF53098">
    <property type="entry name" value="Ribonuclease H-like"/>
    <property type="match status" value="1"/>
</dbReference>
<dbReference type="FunFam" id="1.10.340.70:FF:000001">
    <property type="entry name" value="Retrovirus-related Pol polyprotein from transposon gypsy-like Protein"/>
    <property type="match status" value="1"/>
</dbReference>
<accession>A0A225UPQ3</accession>
<dbReference type="Proteomes" id="UP000198211">
    <property type="component" value="Unassembled WGS sequence"/>
</dbReference>
<sequence>MVEDSGVDEVGEQTSEESLRERDQPRRVTQEEQEEDEVGLEEVNWRSNEDTFGLDSEKATANAVDDRNEGVFGEWCSRYGLILRMAPQFEMRNGVLMRRVHLRARAGPANTKLVPVIPLRFIETVLHYCHGDLMSARLGKTKTLEKVRHHAYWPGWKKDVTEYVRCCHICHGGKGSRPWRAGRMQRMPVKDLSGPFSLVVVDAIGPLPTTDKGNKYILVFVDYFTRWAEAFAIQ</sequence>